<dbReference type="KEGG" id="pgr:PGTG_09558"/>
<dbReference type="RefSeq" id="XP_003328264.2">
    <property type="nucleotide sequence ID" value="XM_003328216.2"/>
</dbReference>
<feature type="region of interest" description="Disordered" evidence="1">
    <location>
        <begin position="1"/>
        <end position="150"/>
    </location>
</feature>
<dbReference type="OrthoDB" id="10357415at2759"/>
<organism evidence="2 3">
    <name type="scientific">Puccinia graminis f. sp. tritici (strain CRL 75-36-700-3 / race SCCL)</name>
    <name type="common">Black stem rust fungus</name>
    <dbReference type="NCBI Taxonomy" id="418459"/>
    <lineage>
        <taxon>Eukaryota</taxon>
        <taxon>Fungi</taxon>
        <taxon>Dikarya</taxon>
        <taxon>Basidiomycota</taxon>
        <taxon>Pucciniomycotina</taxon>
        <taxon>Pucciniomycetes</taxon>
        <taxon>Pucciniales</taxon>
        <taxon>Pucciniaceae</taxon>
        <taxon>Puccinia</taxon>
    </lineage>
</organism>
<dbReference type="InParanoid" id="E3KHS0"/>
<dbReference type="AlphaFoldDB" id="E3KHS0"/>
<dbReference type="EMBL" id="DS178288">
    <property type="protein sequence ID" value="EFP83845.2"/>
    <property type="molecule type" value="Genomic_DNA"/>
</dbReference>
<feature type="compositionally biased region" description="Polar residues" evidence="1">
    <location>
        <begin position="52"/>
        <end position="81"/>
    </location>
</feature>
<feature type="compositionally biased region" description="Basic and acidic residues" evidence="1">
    <location>
        <begin position="23"/>
        <end position="39"/>
    </location>
</feature>
<proteinExistence type="predicted"/>
<dbReference type="HOGENOM" id="CLU_132785_0_0_1"/>
<feature type="compositionally biased region" description="Polar residues" evidence="1">
    <location>
        <begin position="1"/>
        <end position="11"/>
    </location>
</feature>
<evidence type="ECO:0000313" key="3">
    <source>
        <dbReference type="Proteomes" id="UP000008783"/>
    </source>
</evidence>
<evidence type="ECO:0000313" key="2">
    <source>
        <dbReference type="EMBL" id="EFP83845.2"/>
    </source>
</evidence>
<evidence type="ECO:0000256" key="1">
    <source>
        <dbReference type="SAM" id="MobiDB-lite"/>
    </source>
</evidence>
<name>E3KHS0_PUCGT</name>
<reference key="1">
    <citation type="submission" date="2007-01" db="EMBL/GenBank/DDBJ databases">
        <title>The Genome Sequence of Puccinia graminis f. sp. tritici Strain CRL 75-36-700-3.</title>
        <authorList>
            <consortium name="The Broad Institute Genome Sequencing Platform"/>
            <person name="Birren B."/>
            <person name="Lander E."/>
            <person name="Galagan J."/>
            <person name="Nusbaum C."/>
            <person name="Devon K."/>
            <person name="Cuomo C."/>
            <person name="Jaffe D."/>
            <person name="Butler J."/>
            <person name="Alvarez P."/>
            <person name="Gnerre S."/>
            <person name="Grabherr M."/>
            <person name="Mauceli E."/>
            <person name="Brockman W."/>
            <person name="Young S."/>
            <person name="LaButti K."/>
            <person name="Sykes S."/>
            <person name="DeCaprio D."/>
            <person name="Crawford M."/>
            <person name="Koehrsen M."/>
            <person name="Engels R."/>
            <person name="Montgomery P."/>
            <person name="Pearson M."/>
            <person name="Howarth C."/>
            <person name="Larson L."/>
            <person name="White J."/>
            <person name="Zeng Q."/>
            <person name="Kodira C."/>
            <person name="Yandava C."/>
            <person name="Alvarado L."/>
            <person name="O'Leary S."/>
            <person name="Szabo L."/>
            <person name="Dean R."/>
            <person name="Schein J."/>
        </authorList>
    </citation>
    <scope>NUCLEOTIDE SEQUENCE</scope>
    <source>
        <strain>CRL 75-36-700-3</strain>
    </source>
</reference>
<dbReference type="GeneID" id="10532533"/>
<protein>
    <submittedName>
        <fullName evidence="2">Uncharacterized protein</fullName>
    </submittedName>
</protein>
<gene>
    <name evidence="2" type="ORF">PGTG_09558</name>
</gene>
<dbReference type="VEuPathDB" id="FungiDB:PGTG_09558"/>
<feature type="compositionally biased region" description="Polar residues" evidence="1">
    <location>
        <begin position="89"/>
        <end position="110"/>
    </location>
</feature>
<sequence length="163" mass="17458">MKVDSRPTSPQKIAGQHAALTPRHPDKKNPSPDSKDQNRSVKPPWELESLYRRSNSQGMLLSTSDAQGRVSSPSGHTSTGVAGSERIFTRSTLPNWPPVSSSYQKSTATTSGSNGKKSRRGGAPIASSNYTVEHIPGQLPPQKASPPEYGVPVCVINPSVPCW</sequence>
<reference evidence="3" key="2">
    <citation type="journal article" date="2011" name="Proc. Natl. Acad. Sci. U.S.A.">
        <title>Obligate biotrophy features unraveled by the genomic analysis of rust fungi.</title>
        <authorList>
            <person name="Duplessis S."/>
            <person name="Cuomo C.A."/>
            <person name="Lin Y.-C."/>
            <person name="Aerts A."/>
            <person name="Tisserant E."/>
            <person name="Veneault-Fourrey C."/>
            <person name="Joly D.L."/>
            <person name="Hacquard S."/>
            <person name="Amselem J."/>
            <person name="Cantarel B.L."/>
            <person name="Chiu R."/>
            <person name="Coutinho P.M."/>
            <person name="Feau N."/>
            <person name="Field M."/>
            <person name="Frey P."/>
            <person name="Gelhaye E."/>
            <person name="Goldberg J."/>
            <person name="Grabherr M.G."/>
            <person name="Kodira C.D."/>
            <person name="Kohler A."/>
            <person name="Kuees U."/>
            <person name="Lindquist E.A."/>
            <person name="Lucas S.M."/>
            <person name="Mago R."/>
            <person name="Mauceli E."/>
            <person name="Morin E."/>
            <person name="Murat C."/>
            <person name="Pangilinan J.L."/>
            <person name="Park R."/>
            <person name="Pearson M."/>
            <person name="Quesneville H."/>
            <person name="Rouhier N."/>
            <person name="Sakthikumar S."/>
            <person name="Salamov A.A."/>
            <person name="Schmutz J."/>
            <person name="Selles B."/>
            <person name="Shapiro H."/>
            <person name="Tanguay P."/>
            <person name="Tuskan G.A."/>
            <person name="Henrissat B."/>
            <person name="Van de Peer Y."/>
            <person name="Rouze P."/>
            <person name="Ellis J.G."/>
            <person name="Dodds P.N."/>
            <person name="Schein J.E."/>
            <person name="Zhong S."/>
            <person name="Hamelin R.C."/>
            <person name="Grigoriev I.V."/>
            <person name="Szabo L.J."/>
            <person name="Martin F."/>
        </authorList>
    </citation>
    <scope>NUCLEOTIDE SEQUENCE [LARGE SCALE GENOMIC DNA]</scope>
    <source>
        <strain evidence="3">CRL 75-36-700-3 / race SCCL</strain>
    </source>
</reference>
<keyword evidence="3" id="KW-1185">Reference proteome</keyword>
<accession>E3KHS0</accession>
<dbReference type="Proteomes" id="UP000008783">
    <property type="component" value="Unassembled WGS sequence"/>
</dbReference>